<dbReference type="GO" id="GO:0045430">
    <property type="term" value="F:chalcone isomerase activity"/>
    <property type="evidence" value="ECO:0007669"/>
    <property type="project" value="UniProtKB-EC"/>
</dbReference>
<comment type="catalytic activity">
    <reaction evidence="6">
        <text>a chalcone = a flavanone.</text>
        <dbReference type="EC" id="5.5.1.6"/>
    </reaction>
</comment>
<dbReference type="UniPathway" id="UPA00154"/>
<evidence type="ECO:0000256" key="6">
    <source>
        <dbReference type="ARBA" id="ARBA00034056"/>
    </source>
</evidence>
<dbReference type="SUPFAM" id="SSF54626">
    <property type="entry name" value="Chalcone isomerase"/>
    <property type="match status" value="1"/>
</dbReference>
<keyword evidence="4" id="KW-0284">Flavonoid biosynthesis</keyword>
<gene>
    <name evidence="9" type="primary">CHI1</name>
</gene>
<dbReference type="AlphaFoldDB" id="A0A4Y6I1F8"/>
<organism evidence="9">
    <name type="scientific">Antrophyum callifolium</name>
    <dbReference type="NCBI Taxonomy" id="474345"/>
    <lineage>
        <taxon>Eukaryota</taxon>
        <taxon>Viridiplantae</taxon>
        <taxon>Streptophyta</taxon>
        <taxon>Embryophyta</taxon>
        <taxon>Tracheophyta</taxon>
        <taxon>Polypodiopsida</taxon>
        <taxon>Polypodiidae</taxon>
        <taxon>Polypodiales</taxon>
        <taxon>Pteridineae</taxon>
        <taxon>Pteridaceae</taxon>
        <taxon>Vittarioideae</taxon>
        <taxon>Antrophyum</taxon>
    </lineage>
</organism>
<evidence type="ECO:0000313" key="9">
    <source>
        <dbReference type="EMBL" id="QDF63009.1"/>
    </source>
</evidence>
<evidence type="ECO:0000256" key="1">
    <source>
        <dbReference type="ARBA" id="ARBA00004966"/>
    </source>
</evidence>
<feature type="domain" description="Chalcone isomerase" evidence="8">
    <location>
        <begin position="17"/>
        <end position="212"/>
    </location>
</feature>
<dbReference type="EMBL" id="MK216773">
    <property type="protein sequence ID" value="QDF63009.1"/>
    <property type="molecule type" value="mRNA"/>
</dbReference>
<evidence type="ECO:0000256" key="4">
    <source>
        <dbReference type="ARBA" id="ARBA00023241"/>
    </source>
</evidence>
<comment type="pathway">
    <text evidence="1">Secondary metabolite biosynthesis; flavonoid biosynthesis.</text>
</comment>
<dbReference type="Gene3D" id="3.50.70.10">
    <property type="match status" value="1"/>
</dbReference>
<dbReference type="PANTHER" id="PTHR28039:SF8">
    <property type="entry name" value="CHALCONE--FLAVANONE ISOMERASE 1-RELATED"/>
    <property type="match status" value="1"/>
</dbReference>
<dbReference type="InterPro" id="IPR036298">
    <property type="entry name" value="Chalcone_isomerase_sf"/>
</dbReference>
<dbReference type="PANTHER" id="PTHR28039">
    <property type="entry name" value="CHALCONE--FLAVONONE ISOMERASE 1-RELATED"/>
    <property type="match status" value="1"/>
</dbReference>
<dbReference type="Pfam" id="PF02431">
    <property type="entry name" value="Chalcone"/>
    <property type="match status" value="1"/>
</dbReference>
<name>A0A4Y6I1F8_9MONI</name>
<keyword evidence="3 9" id="KW-0413">Isomerase</keyword>
<protein>
    <recommendedName>
        <fullName evidence="7">Chalcone-flavonone isomerase family protein</fullName>
    </recommendedName>
</protein>
<accession>A0A4Y6I1F8</accession>
<evidence type="ECO:0000256" key="7">
    <source>
        <dbReference type="RuleBase" id="RU361158"/>
    </source>
</evidence>
<comment type="function">
    <text evidence="5">Catalyzes the intramolecular cyclization of bicyclic chalcones into tricyclic (S)-flavanones. Responsible for the isomerization of 4,2',4',6'-tetrahydroxychalcone (also termed chalcone) into naringenin.</text>
</comment>
<evidence type="ECO:0000256" key="5">
    <source>
        <dbReference type="ARBA" id="ARBA00025429"/>
    </source>
</evidence>
<dbReference type="InterPro" id="IPR016087">
    <property type="entry name" value="Chalcone_isomerase"/>
</dbReference>
<evidence type="ECO:0000256" key="2">
    <source>
        <dbReference type="ARBA" id="ARBA00007166"/>
    </source>
</evidence>
<proteinExistence type="evidence at transcript level"/>
<dbReference type="Gene3D" id="1.10.890.20">
    <property type="match status" value="1"/>
</dbReference>
<sequence length="214" mass="23399">MGSEVVSKKHEFGALEVEGIDFRASVAALGSTKKLVLGGAGFRGLEINGNLVKFTAIGIYVEEAIIPHLSPKLGGKTVEELCANELLFEEVLSAPFDKLIRVVFLLPLTGPQYSEKVVERIGLLPNPGLKEESIKQFLEIFKAENFPPRTSLVCSFTEDGLKIAFMKGPDFPEESDAVIEDKYFARAFLATIIAKDGVSPMAKLSFAERVSKYL</sequence>
<dbReference type="InterPro" id="IPR016089">
    <property type="entry name" value="Chalcone_isomerase_bundle_sf"/>
</dbReference>
<dbReference type="InterPro" id="IPR016088">
    <property type="entry name" value="Chalcone_isomerase_3-sand"/>
</dbReference>
<dbReference type="GO" id="GO:0009813">
    <property type="term" value="P:flavonoid biosynthetic process"/>
    <property type="evidence" value="ECO:0007669"/>
    <property type="project" value="UniProtKB-UniPathway"/>
</dbReference>
<comment type="similarity">
    <text evidence="2 7">Belongs to the chalcone isomerase family.</text>
</comment>
<evidence type="ECO:0000259" key="8">
    <source>
        <dbReference type="Pfam" id="PF02431"/>
    </source>
</evidence>
<dbReference type="InterPro" id="IPR044164">
    <property type="entry name" value="CFI"/>
</dbReference>
<evidence type="ECO:0000256" key="3">
    <source>
        <dbReference type="ARBA" id="ARBA00023235"/>
    </source>
</evidence>
<reference evidence="9" key="1">
    <citation type="submission" date="2018-11" db="EMBL/GenBank/DDBJ databases">
        <authorList>
            <person name="Ni R."/>
        </authorList>
    </citation>
    <scope>NUCLEOTIDE SEQUENCE</scope>
</reference>